<feature type="transmembrane region" description="Helical" evidence="1">
    <location>
        <begin position="34"/>
        <end position="59"/>
    </location>
</feature>
<accession>A0ABP2C3I7</accession>
<protein>
    <recommendedName>
        <fullName evidence="4">TrbC/VIRB2 family protein</fullName>
    </recommendedName>
</protein>
<organism evidence="2 3">
    <name type="scientific">Sporomusa sphaeroides DSM 2875</name>
    <dbReference type="NCBI Taxonomy" id="1337886"/>
    <lineage>
        <taxon>Bacteria</taxon>
        <taxon>Bacillati</taxon>
        <taxon>Bacillota</taxon>
        <taxon>Negativicutes</taxon>
        <taxon>Selenomonadales</taxon>
        <taxon>Sporomusaceae</taxon>
        <taxon>Sporomusa</taxon>
    </lineage>
</organism>
<keyword evidence="1" id="KW-0812">Transmembrane</keyword>
<feature type="transmembrane region" description="Helical" evidence="1">
    <location>
        <begin position="71"/>
        <end position="88"/>
    </location>
</feature>
<dbReference type="RefSeq" id="WP_075756362.1">
    <property type="nucleotide sequence ID" value="NZ_CP146991.1"/>
</dbReference>
<dbReference type="EMBL" id="FCOW01000004">
    <property type="protein sequence ID" value="CVK18427.1"/>
    <property type="molecule type" value="Genomic_DNA"/>
</dbReference>
<dbReference type="Proteomes" id="UP000245702">
    <property type="component" value="Unassembled WGS sequence"/>
</dbReference>
<name>A0ABP2C3I7_9FIRM</name>
<evidence type="ECO:0000313" key="3">
    <source>
        <dbReference type="Proteomes" id="UP000245702"/>
    </source>
</evidence>
<evidence type="ECO:0000313" key="2">
    <source>
        <dbReference type="EMBL" id="CVK18427.1"/>
    </source>
</evidence>
<proteinExistence type="predicted"/>
<comment type="caution">
    <text evidence="2">The sequence shown here is derived from an EMBL/GenBank/DDBJ whole genome shotgun (WGS) entry which is preliminary data.</text>
</comment>
<gene>
    <name evidence="2" type="ORF">SSPH_01065</name>
</gene>
<keyword evidence="1" id="KW-1133">Transmembrane helix</keyword>
<sequence>MCKIVFLVLLVIPKVCSAAGLRDLIVGASPDAKTYLYGVVAIFAVGIVGLAGSMILSAFGNGKVARLVTNGSYLAAVGIFISLAMMLFKQFCEMVAG</sequence>
<keyword evidence="1" id="KW-0472">Membrane</keyword>
<evidence type="ECO:0008006" key="4">
    <source>
        <dbReference type="Google" id="ProtNLM"/>
    </source>
</evidence>
<evidence type="ECO:0000256" key="1">
    <source>
        <dbReference type="SAM" id="Phobius"/>
    </source>
</evidence>
<reference evidence="2 3" key="1">
    <citation type="submission" date="2016-01" db="EMBL/GenBank/DDBJ databases">
        <authorList>
            <person name="Brown R."/>
        </authorList>
    </citation>
    <scope>NUCLEOTIDE SEQUENCE [LARGE SCALE GENOMIC DNA]</scope>
    <source>
        <strain evidence="2">Sporomusa sphaeroides DSM 2875</strain>
    </source>
</reference>
<keyword evidence="3" id="KW-1185">Reference proteome</keyword>